<dbReference type="InterPro" id="IPR020061">
    <property type="entry name" value="Glu_tRNA_lig_a-bdl"/>
</dbReference>
<dbReference type="NCBIfam" id="TIGR00463">
    <property type="entry name" value="gltX_arch"/>
    <property type="match status" value="1"/>
</dbReference>
<dbReference type="FunFam" id="3.40.50.620:FF:000037">
    <property type="entry name" value="Glutamine--tRNA ligase cytoplasmic"/>
    <property type="match status" value="1"/>
</dbReference>
<dbReference type="FunFam" id="2.40.240.10:FF:000004">
    <property type="entry name" value="Glutamyl-tRNA synthetase, cytoplasmic"/>
    <property type="match status" value="1"/>
</dbReference>
<dbReference type="InterPro" id="IPR001412">
    <property type="entry name" value="aa-tRNA-synth_I_CS"/>
</dbReference>
<keyword evidence="7 13" id="KW-0547">Nucleotide-binding</keyword>
<evidence type="ECO:0000256" key="7">
    <source>
        <dbReference type="ARBA" id="ARBA00022741"/>
    </source>
</evidence>
<evidence type="ECO:0000259" key="14">
    <source>
        <dbReference type="PROSITE" id="PS50405"/>
    </source>
</evidence>
<keyword evidence="9 13" id="KW-0648">Protein biosynthesis</keyword>
<comment type="catalytic activity">
    <reaction evidence="12">
        <text>tRNA(Glu) + L-glutamate + ATP = L-glutamyl-tRNA(Glu) + AMP + diphosphate</text>
        <dbReference type="Rhea" id="RHEA:23540"/>
        <dbReference type="Rhea" id="RHEA-COMP:9663"/>
        <dbReference type="Rhea" id="RHEA-COMP:9680"/>
        <dbReference type="ChEBI" id="CHEBI:29985"/>
        <dbReference type="ChEBI" id="CHEBI:30616"/>
        <dbReference type="ChEBI" id="CHEBI:33019"/>
        <dbReference type="ChEBI" id="CHEBI:78442"/>
        <dbReference type="ChEBI" id="CHEBI:78520"/>
        <dbReference type="ChEBI" id="CHEBI:456215"/>
        <dbReference type="EC" id="6.1.1.17"/>
    </reaction>
</comment>
<dbReference type="Gene3D" id="3.40.50.620">
    <property type="entry name" value="HUPs"/>
    <property type="match status" value="1"/>
</dbReference>
<proteinExistence type="inferred from homology"/>
<dbReference type="InterPro" id="IPR004526">
    <property type="entry name" value="Glu-tRNA-synth_arc/euk"/>
</dbReference>
<dbReference type="InterPro" id="IPR020056">
    <property type="entry name" value="Rbsml_bL25/Gln-tRNA_synth_N"/>
</dbReference>
<dbReference type="InterPro" id="IPR049437">
    <property type="entry name" value="tRNA-synt_1c_C2"/>
</dbReference>
<dbReference type="Pfam" id="PF20974">
    <property type="entry name" value="tRNA-synt_1c_C2"/>
    <property type="match status" value="1"/>
</dbReference>
<dbReference type="Pfam" id="PF03950">
    <property type="entry name" value="tRNA-synt_1c_C"/>
    <property type="match status" value="1"/>
</dbReference>
<comment type="similarity">
    <text evidence="2">Belongs to the class-I aminoacyl-tRNA synthetase family. Glutamate--tRNA ligase type 2 subfamily.</text>
</comment>
<evidence type="ECO:0000256" key="10">
    <source>
        <dbReference type="ARBA" id="ARBA00023146"/>
    </source>
</evidence>
<keyword evidence="8 13" id="KW-0067">ATP-binding</keyword>
<evidence type="ECO:0000313" key="15">
    <source>
        <dbReference type="EMBL" id="CCG84690.1"/>
    </source>
</evidence>
<dbReference type="GO" id="GO:0004818">
    <property type="term" value="F:glutamate-tRNA ligase activity"/>
    <property type="evidence" value="ECO:0007669"/>
    <property type="project" value="UniProtKB-EC"/>
</dbReference>
<evidence type="ECO:0000256" key="12">
    <source>
        <dbReference type="ARBA" id="ARBA00048351"/>
    </source>
</evidence>
<dbReference type="GO" id="GO:0017102">
    <property type="term" value="C:methionyl glutamyl tRNA synthetase complex"/>
    <property type="evidence" value="ECO:0007669"/>
    <property type="project" value="TreeGrafter"/>
</dbReference>
<evidence type="ECO:0000256" key="8">
    <source>
        <dbReference type="ARBA" id="ARBA00022840"/>
    </source>
</evidence>
<organism evidence="15 16">
    <name type="scientific">Taphrina deformans (strain PYCC 5710 / ATCC 11124 / CBS 356.35 / IMI 108563 / JCM 9778 / NBRC 8474)</name>
    <name type="common">Peach leaf curl fungus</name>
    <name type="synonym">Lalaria deformans</name>
    <dbReference type="NCBI Taxonomy" id="1097556"/>
    <lineage>
        <taxon>Eukaryota</taxon>
        <taxon>Fungi</taxon>
        <taxon>Dikarya</taxon>
        <taxon>Ascomycota</taxon>
        <taxon>Taphrinomycotina</taxon>
        <taxon>Taphrinomycetes</taxon>
        <taxon>Taphrinales</taxon>
        <taxon>Taphrinaceae</taxon>
        <taxon>Taphrina</taxon>
    </lineage>
</organism>
<evidence type="ECO:0000313" key="16">
    <source>
        <dbReference type="Proteomes" id="UP000013776"/>
    </source>
</evidence>
<dbReference type="HAMAP" id="MF_02076">
    <property type="entry name" value="Glu_tRNA_synth_type2"/>
    <property type="match status" value="1"/>
</dbReference>
<dbReference type="GO" id="GO:0005524">
    <property type="term" value="F:ATP binding"/>
    <property type="evidence" value="ECO:0007669"/>
    <property type="project" value="UniProtKB-KW"/>
</dbReference>
<accession>R4XG37</accession>
<gene>
    <name evidence="15" type="ORF">TAPDE_005201</name>
</gene>
<dbReference type="InterPro" id="IPR000924">
    <property type="entry name" value="Glu/Gln-tRNA-synth"/>
</dbReference>
<dbReference type="Pfam" id="PF00749">
    <property type="entry name" value="tRNA-synt_1c"/>
    <property type="match status" value="1"/>
</dbReference>
<keyword evidence="4" id="KW-0963">Cytoplasm</keyword>
<dbReference type="Gene3D" id="2.40.240.10">
    <property type="entry name" value="Ribosomal Protein L25, Chain P"/>
    <property type="match status" value="1"/>
</dbReference>
<evidence type="ECO:0000256" key="9">
    <source>
        <dbReference type="ARBA" id="ARBA00022917"/>
    </source>
</evidence>
<evidence type="ECO:0000256" key="4">
    <source>
        <dbReference type="ARBA" id="ARBA00022490"/>
    </source>
</evidence>
<keyword evidence="10 13" id="KW-0030">Aminoacyl-tRNA synthetase</keyword>
<dbReference type="STRING" id="1097556.R4XG37"/>
<comment type="caution">
    <text evidence="15">The sequence shown here is derived from an EMBL/GenBank/DDBJ whole genome shotgun (WGS) entry which is preliminary data.</text>
</comment>
<dbReference type="VEuPathDB" id="FungiDB:TAPDE_005201"/>
<dbReference type="OrthoDB" id="10250478at2759"/>
<evidence type="ECO:0000256" key="13">
    <source>
        <dbReference type="RuleBase" id="RU363037"/>
    </source>
</evidence>
<dbReference type="Gene3D" id="3.90.800.10">
    <property type="entry name" value="Glutamyl-tRNA Synthetase, Domain 3"/>
    <property type="match status" value="1"/>
</dbReference>
<dbReference type="FunFam" id="1.10.1160.10:FF:000001">
    <property type="entry name" value="Glutamine--tRNA ligase"/>
    <property type="match status" value="1"/>
</dbReference>
<dbReference type="InterPro" id="IPR010987">
    <property type="entry name" value="Glutathione-S-Trfase_C-like"/>
</dbReference>
<evidence type="ECO:0000256" key="5">
    <source>
        <dbReference type="ARBA" id="ARBA00022553"/>
    </source>
</evidence>
<dbReference type="AlphaFoldDB" id="R4XG37"/>
<comment type="subcellular location">
    <subcellularLocation>
        <location evidence="1">Cytoplasm</location>
    </subcellularLocation>
</comment>
<dbReference type="InterPro" id="IPR011035">
    <property type="entry name" value="Ribosomal_bL25/Gln-tRNA_synth"/>
</dbReference>
<dbReference type="InterPro" id="IPR036282">
    <property type="entry name" value="Glutathione-S-Trfase_C_sf"/>
</dbReference>
<dbReference type="InterPro" id="IPR020059">
    <property type="entry name" value="Glu/Gln-tRNA-synth_Ib_codon-bd"/>
</dbReference>
<dbReference type="PRINTS" id="PR00987">
    <property type="entry name" value="TRNASYNTHGLU"/>
</dbReference>
<evidence type="ECO:0000256" key="11">
    <source>
        <dbReference type="ARBA" id="ARBA00030865"/>
    </source>
</evidence>
<dbReference type="SUPFAM" id="SSF50715">
    <property type="entry name" value="Ribosomal protein L25-like"/>
    <property type="match status" value="1"/>
</dbReference>
<keyword evidence="16" id="KW-1185">Reference proteome</keyword>
<feature type="domain" description="GST C-terminal" evidence="14">
    <location>
        <begin position="46"/>
        <end position="188"/>
    </location>
</feature>
<dbReference type="Gene3D" id="1.10.1160.10">
    <property type="entry name" value="Glutamyl-trna Synthetase, Domain 2"/>
    <property type="match status" value="1"/>
</dbReference>
<dbReference type="CDD" id="cd00807">
    <property type="entry name" value="GlnRS_core"/>
    <property type="match status" value="1"/>
</dbReference>
<dbReference type="PANTHER" id="PTHR43097:SF5">
    <property type="entry name" value="GLUTAMATE--TRNA LIGASE"/>
    <property type="match status" value="1"/>
</dbReference>
<name>R4XG37_TAPDE</name>
<evidence type="ECO:0000256" key="3">
    <source>
        <dbReference type="ARBA" id="ARBA00012835"/>
    </source>
</evidence>
<dbReference type="eggNOG" id="KOG1147">
    <property type="taxonomic scope" value="Eukaryota"/>
</dbReference>
<dbReference type="InterPro" id="IPR050132">
    <property type="entry name" value="Gln/Glu-tRNA_Ligase"/>
</dbReference>
<dbReference type="InterPro" id="IPR020058">
    <property type="entry name" value="Glu/Gln-tRNA-synth_Ib_cat-dom"/>
</dbReference>
<dbReference type="Gene3D" id="1.20.1050.10">
    <property type="match status" value="1"/>
</dbReference>
<sequence>MAAALANQAQLTLALKAKPIAWAAYYTGAYVNAKETATLVDIHFKDATSTIEQDQSSSAALYHLGDAKTNAKDIVFGLLDHFSMLAGDDAKFTKEWIEFAFTRLSGDFKTVSPALEEMDDHLRLRTYFTDHKITASDIALYGMLKINNAALGSVKKSTYVNLGRWFRNLDAQTFISSANQEVQNETAAATKKAKSAGAGKDKKTSNANFEIGLQDAKDGQVVTRFPPEPSGYLHIGHAKAAMLNQFFAEKYHGKLIIRFDDTNPSKEKAEFQDSILEDLKLLGIMGDQLSYTSDHFQTLFDYAVELIKQGDAYVDDTDQMTMRAERMDGIASARRNRTVEENLKLFTEEMRYASDIGKKNCLRAKMSVDDNNKALRDPVIYRVNELPHHRSGTAWKIYPTYDFCCPLVDSIEGVTHALRTIEYRDRNPQYEWFLQKLSLRKVHVWDFARMNFIRTLLSKRKLQWFVDQGFVEGWDDPRFPTVRGIRRRGMQVAALKEFILSQGPSKNVNNLDWTSIWAINKKEIDPVAPRHVAIADGTPVSITGRTGDAASSDLPKHKKNPDLGYKKTWFSNNIVIEQEDAATLEEGEEITLMDWGNAFVTTLKKGTDGKVLEIEMKLHLEGDFKKTSKKLTWLSTEPETAEVELREFDHLITKDKLEEGDSVENFLTEKTEFKTVAQADLNVRELQKGAVIQFERKGYFIVDQAYEAGGKVVFFAVPDGKVINRYGAKTA</sequence>
<dbReference type="Gene3D" id="3.40.30.70">
    <property type="match status" value="1"/>
</dbReference>
<keyword evidence="6 13" id="KW-0436">Ligase</keyword>
<reference evidence="15 16" key="1">
    <citation type="journal article" date="2013" name="MBio">
        <title>Genome sequencing of the plant pathogen Taphrina deformans, the causal agent of peach leaf curl.</title>
        <authorList>
            <person name="Cisse O.H."/>
            <person name="Almeida J.M.G.C.F."/>
            <person name="Fonseca A."/>
            <person name="Kumar A.A."/>
            <person name="Salojaervi J."/>
            <person name="Overmyer K."/>
            <person name="Hauser P.M."/>
            <person name="Pagni M."/>
        </authorList>
    </citation>
    <scope>NUCLEOTIDE SEQUENCE [LARGE SCALE GENOMIC DNA]</scope>
    <source>
        <strain evidence="16">PYCC 5710 / ATCC 11124 / CBS 356.35 / IMI 108563 / JCM 9778 / NBRC 8474</strain>
    </source>
</reference>
<dbReference type="PANTHER" id="PTHR43097">
    <property type="entry name" value="GLUTAMINE-TRNA LIGASE"/>
    <property type="match status" value="1"/>
</dbReference>
<keyword evidence="5" id="KW-0597">Phosphoprotein</keyword>
<evidence type="ECO:0000256" key="2">
    <source>
        <dbReference type="ARBA" id="ARBA00008927"/>
    </source>
</evidence>
<dbReference type="FunFam" id="3.90.800.10:FF:000001">
    <property type="entry name" value="Glutamine--tRNA ligase"/>
    <property type="match status" value="1"/>
</dbReference>
<dbReference type="GO" id="GO:0005829">
    <property type="term" value="C:cytosol"/>
    <property type="evidence" value="ECO:0007669"/>
    <property type="project" value="TreeGrafter"/>
</dbReference>
<protein>
    <recommendedName>
        <fullName evidence="3">glutamate--tRNA ligase</fullName>
        <ecNumber evidence="3">6.1.1.17</ecNumber>
    </recommendedName>
    <alternativeName>
        <fullName evidence="11">Glutamyl-tRNA synthetase</fullName>
    </alternativeName>
</protein>
<evidence type="ECO:0000256" key="1">
    <source>
        <dbReference type="ARBA" id="ARBA00004496"/>
    </source>
</evidence>
<dbReference type="EC" id="6.1.1.17" evidence="3"/>
<dbReference type="PROSITE" id="PS00178">
    <property type="entry name" value="AA_TRNA_LIGASE_I"/>
    <property type="match status" value="1"/>
</dbReference>
<dbReference type="GO" id="GO:0006424">
    <property type="term" value="P:glutamyl-tRNA aminoacylation"/>
    <property type="evidence" value="ECO:0007669"/>
    <property type="project" value="InterPro"/>
</dbReference>
<evidence type="ECO:0000256" key="6">
    <source>
        <dbReference type="ARBA" id="ARBA00022598"/>
    </source>
</evidence>
<dbReference type="EMBL" id="CAHR02000288">
    <property type="protein sequence ID" value="CCG84690.1"/>
    <property type="molecule type" value="Genomic_DNA"/>
</dbReference>
<dbReference type="SUPFAM" id="SSF47616">
    <property type="entry name" value="GST C-terminal domain-like"/>
    <property type="match status" value="1"/>
</dbReference>
<dbReference type="InterPro" id="IPR014729">
    <property type="entry name" value="Rossmann-like_a/b/a_fold"/>
</dbReference>
<dbReference type="PROSITE" id="PS50405">
    <property type="entry name" value="GST_CTER"/>
    <property type="match status" value="1"/>
</dbReference>
<dbReference type="Proteomes" id="UP000013776">
    <property type="component" value="Unassembled WGS sequence"/>
</dbReference>
<dbReference type="SUPFAM" id="SSF52374">
    <property type="entry name" value="Nucleotidylyl transferase"/>
    <property type="match status" value="1"/>
</dbReference>